<gene>
    <name evidence="2" type="primary">LOC106752338</name>
</gene>
<dbReference type="KEGG" id="dqu:106752338"/>
<dbReference type="PANTHER" id="PTHR13318">
    <property type="entry name" value="PARTNER OF PAIRED, ISOFORM B-RELATED"/>
    <property type="match status" value="1"/>
</dbReference>
<sequence length="576" mass="65088">MPGHRQPKSLVVLSLGRVCEQLDGTCRRLQSLSQRSTAAQALALAKRVIRPYYVNALPTRLRSRVIEEASRTLCLPLPDEPHVVSEPAILFLLCLLLDRDIKRLKVQLCCYYGCSYQTSLLELLASEGTGLESLHLFRYSLLRMDCNLLRTALSSMRNLTILTLRNIASDAMLRVIGKTCPKLVILDVACSREVTDAGLKQLLLQVEFRDKVFAAVPARTNWSRLRRLLARWRRRTSDPKSERKRNNVLLEYHESKNPLCGTLRALNIADTCVTEAGVSLALLNITQLESLAEYKYIGHVMETVDVGRSPLSLTEAITCETTPVQLKLLAQMCPRMTKLSISEPWHYPAALRVFPHLTSLSMHNILATKEWLENLYGYLRAHGHNLHELGLWMTEQRKSPLQVDLREILSSCPNLQTLVNDGAKVVWTEGQDPPPPPLKYLRKVELGHTVDALTITKVFSLAPELTALHIHSCLDLTNQHLEKLLEPSVGSDDDEKLNDRRDSTLSNLTCFYIHEASKVSAITVLNMINSYKRLRRIGNLANWVLDYESVAITVARANLNVDLCSGPHWNWDNCIQ</sequence>
<dbReference type="Gene3D" id="3.80.10.10">
    <property type="entry name" value="Ribonuclease Inhibitor"/>
    <property type="match status" value="2"/>
</dbReference>
<dbReference type="GO" id="GO:0031146">
    <property type="term" value="P:SCF-dependent proteasomal ubiquitin-dependent protein catabolic process"/>
    <property type="evidence" value="ECO:0007669"/>
    <property type="project" value="TreeGrafter"/>
</dbReference>
<dbReference type="GO" id="GO:0019005">
    <property type="term" value="C:SCF ubiquitin ligase complex"/>
    <property type="evidence" value="ECO:0007669"/>
    <property type="project" value="TreeGrafter"/>
</dbReference>
<dbReference type="InterPro" id="IPR032675">
    <property type="entry name" value="LRR_dom_sf"/>
</dbReference>
<dbReference type="AlphaFoldDB" id="A0A6P3YHP5"/>
<dbReference type="GeneID" id="106752338"/>
<evidence type="ECO:0000313" key="1">
    <source>
        <dbReference type="Proteomes" id="UP000515204"/>
    </source>
</evidence>
<dbReference type="OrthoDB" id="16120at2759"/>
<keyword evidence="1" id="KW-1185">Reference proteome</keyword>
<reference evidence="2" key="1">
    <citation type="submission" date="2025-08" db="UniProtKB">
        <authorList>
            <consortium name="RefSeq"/>
        </authorList>
    </citation>
    <scope>IDENTIFICATION</scope>
</reference>
<name>A0A6P3YHP5_DINQU</name>
<accession>A0A6P3YHP5</accession>
<protein>
    <submittedName>
        <fullName evidence="2">Uncharacterized protein LOC106752338</fullName>
    </submittedName>
</protein>
<proteinExistence type="predicted"/>
<dbReference type="SUPFAM" id="SSF52047">
    <property type="entry name" value="RNI-like"/>
    <property type="match status" value="1"/>
</dbReference>
<evidence type="ECO:0000313" key="2">
    <source>
        <dbReference type="RefSeq" id="XP_014489454.1"/>
    </source>
</evidence>
<dbReference type="RefSeq" id="XP_014489454.1">
    <property type="nucleotide sequence ID" value="XM_014633968.1"/>
</dbReference>
<dbReference type="Proteomes" id="UP000515204">
    <property type="component" value="Unplaced"/>
</dbReference>
<dbReference type="PANTHER" id="PTHR13318:SF247">
    <property type="entry name" value="GH16156P"/>
    <property type="match status" value="1"/>
</dbReference>
<organism evidence="1 2">
    <name type="scientific">Dinoponera quadriceps</name>
    <name type="common">South American ant</name>
    <dbReference type="NCBI Taxonomy" id="609295"/>
    <lineage>
        <taxon>Eukaryota</taxon>
        <taxon>Metazoa</taxon>
        <taxon>Ecdysozoa</taxon>
        <taxon>Arthropoda</taxon>
        <taxon>Hexapoda</taxon>
        <taxon>Insecta</taxon>
        <taxon>Pterygota</taxon>
        <taxon>Neoptera</taxon>
        <taxon>Endopterygota</taxon>
        <taxon>Hymenoptera</taxon>
        <taxon>Apocrita</taxon>
        <taxon>Aculeata</taxon>
        <taxon>Formicoidea</taxon>
        <taxon>Formicidae</taxon>
        <taxon>Ponerinae</taxon>
        <taxon>Ponerini</taxon>
        <taxon>Dinoponera</taxon>
    </lineage>
</organism>